<dbReference type="Pfam" id="PF04724">
    <property type="entry name" value="Glyco_transf_17"/>
    <property type="match status" value="1"/>
</dbReference>
<keyword evidence="1" id="KW-0472">Membrane</keyword>
<evidence type="ECO:0000313" key="2">
    <source>
        <dbReference type="EMBL" id="CAL8130202.1"/>
    </source>
</evidence>
<proteinExistence type="predicted"/>
<organism evidence="2 3">
    <name type="scientific">Orchesella dallaii</name>
    <dbReference type="NCBI Taxonomy" id="48710"/>
    <lineage>
        <taxon>Eukaryota</taxon>
        <taxon>Metazoa</taxon>
        <taxon>Ecdysozoa</taxon>
        <taxon>Arthropoda</taxon>
        <taxon>Hexapoda</taxon>
        <taxon>Collembola</taxon>
        <taxon>Entomobryomorpha</taxon>
        <taxon>Entomobryoidea</taxon>
        <taxon>Orchesellidae</taxon>
        <taxon>Orchesellinae</taxon>
        <taxon>Orchesella</taxon>
    </lineage>
</organism>
<dbReference type="Proteomes" id="UP001642540">
    <property type="component" value="Unassembled WGS sequence"/>
</dbReference>
<protein>
    <submittedName>
        <fullName evidence="2">Uncharacterized protein</fullName>
    </submittedName>
</protein>
<evidence type="ECO:0000256" key="1">
    <source>
        <dbReference type="SAM" id="Phobius"/>
    </source>
</evidence>
<feature type="transmembrane region" description="Helical" evidence="1">
    <location>
        <begin position="7"/>
        <end position="28"/>
    </location>
</feature>
<dbReference type="PANTHER" id="PTHR12224">
    <property type="entry name" value="BETA-1,4-MANNOSYL-GLYCOPROTEIN BETA-1,4-N-ACETYLGLUCOSAMINYL-TRANSFERASE"/>
    <property type="match status" value="1"/>
</dbReference>
<keyword evidence="1" id="KW-0812">Transmembrane</keyword>
<comment type="caution">
    <text evidence="2">The sequence shown here is derived from an EMBL/GenBank/DDBJ whole genome shotgun (WGS) entry which is preliminary data.</text>
</comment>
<gene>
    <name evidence="2" type="ORF">ODALV1_LOCUS23615</name>
</gene>
<dbReference type="InterPro" id="IPR006813">
    <property type="entry name" value="Glyco_trans_17"/>
</dbReference>
<reference evidence="2 3" key="1">
    <citation type="submission" date="2024-08" db="EMBL/GenBank/DDBJ databases">
        <authorList>
            <person name="Cucini C."/>
            <person name="Frati F."/>
        </authorList>
    </citation>
    <scope>NUCLEOTIDE SEQUENCE [LARGE SCALE GENOMIC DNA]</scope>
</reference>
<name>A0ABP1RLK2_9HEXA</name>
<keyword evidence="1" id="KW-1133">Transmembrane helix</keyword>
<sequence>MKQIGNLISPTFSKVIVICITCFLYFYYREFLPKISSKYYSKFSTENSSSFISNIRQYQWAELFYAYQNKKNDTSEFSKLSSKLLSQLTPFLITEPNVNTNTSCGPSPVQFPSSLPPCSKLNKPRKVATVLLQHGFDADTLEIHFHELDDLVDTFFIIESTLTTYLGASKPLIWESLKKQHRFEKFVPKVVHFVLDDAELLKAKVDVAKVETGEAQGSIYNIEIIQEQMRWLKFLRWNQVTKRFGSEDLLGFGDVDEIPNRNVIIISNIVNYLLTLLTSGFGFHMAELIKPFGQIFLLTKLLTTAEVTKVNVQDIFVDRIRFIVKELRLNETLSKSEEFEAFGNVERELAKTPMVVMTRIEKLETLVIRGPTPP</sequence>
<keyword evidence="3" id="KW-1185">Reference proteome</keyword>
<dbReference type="PANTHER" id="PTHR12224:SF0">
    <property type="entry name" value="BETA-1,4-MANNOSYL-GLYCOPROTEIN 4-BETA-N-ACETYLGLUCOSAMINYLTRANSFERASE"/>
    <property type="match status" value="1"/>
</dbReference>
<dbReference type="EMBL" id="CAXLJM020000081">
    <property type="protein sequence ID" value="CAL8130202.1"/>
    <property type="molecule type" value="Genomic_DNA"/>
</dbReference>
<accession>A0ABP1RLK2</accession>
<evidence type="ECO:0000313" key="3">
    <source>
        <dbReference type="Proteomes" id="UP001642540"/>
    </source>
</evidence>